<organism evidence="1 2">
    <name type="scientific">Linum trigynum</name>
    <dbReference type="NCBI Taxonomy" id="586398"/>
    <lineage>
        <taxon>Eukaryota</taxon>
        <taxon>Viridiplantae</taxon>
        <taxon>Streptophyta</taxon>
        <taxon>Embryophyta</taxon>
        <taxon>Tracheophyta</taxon>
        <taxon>Spermatophyta</taxon>
        <taxon>Magnoliopsida</taxon>
        <taxon>eudicotyledons</taxon>
        <taxon>Gunneridae</taxon>
        <taxon>Pentapetalae</taxon>
        <taxon>rosids</taxon>
        <taxon>fabids</taxon>
        <taxon>Malpighiales</taxon>
        <taxon>Linaceae</taxon>
        <taxon>Linum</taxon>
    </lineage>
</organism>
<dbReference type="EMBL" id="OZ034822">
    <property type="protein sequence ID" value="CAL1411295.1"/>
    <property type="molecule type" value="Genomic_DNA"/>
</dbReference>
<proteinExistence type="predicted"/>
<name>A0AAV2GPN2_9ROSI</name>
<dbReference type="Proteomes" id="UP001497516">
    <property type="component" value="Chromosome 9"/>
</dbReference>
<protein>
    <submittedName>
        <fullName evidence="1">Uncharacterized protein</fullName>
    </submittedName>
</protein>
<gene>
    <name evidence="1" type="ORF">LTRI10_LOCUS50661</name>
</gene>
<evidence type="ECO:0000313" key="2">
    <source>
        <dbReference type="Proteomes" id="UP001497516"/>
    </source>
</evidence>
<reference evidence="1 2" key="1">
    <citation type="submission" date="2024-04" db="EMBL/GenBank/DDBJ databases">
        <authorList>
            <person name="Fracassetti M."/>
        </authorList>
    </citation>
    <scope>NUCLEOTIDE SEQUENCE [LARGE SCALE GENOMIC DNA]</scope>
</reference>
<keyword evidence="2" id="KW-1185">Reference proteome</keyword>
<evidence type="ECO:0000313" key="1">
    <source>
        <dbReference type="EMBL" id="CAL1411295.1"/>
    </source>
</evidence>
<accession>A0AAV2GPN2</accession>
<dbReference type="AlphaFoldDB" id="A0AAV2GPN2"/>
<sequence length="80" mass="9209">METNRRRGFELSAIGGRGTMKRPIPCGVISDEYHSSDAEIDGEEDQVFDPQKQQHFSQHEPELDSQEMIAKSAEMYQNYM</sequence>